<dbReference type="RefSeq" id="WP_380719639.1">
    <property type="nucleotide sequence ID" value="NZ_JBHSGI010000026.1"/>
</dbReference>
<protein>
    <submittedName>
        <fullName evidence="3">PaaI family thioesterase</fullName>
        <ecNumber evidence="3">3.1.2.-</ecNumber>
    </submittedName>
</protein>
<keyword evidence="1 3" id="KW-0378">Hydrolase</keyword>
<dbReference type="InterPro" id="IPR006683">
    <property type="entry name" value="Thioestr_dom"/>
</dbReference>
<evidence type="ECO:0000259" key="2">
    <source>
        <dbReference type="Pfam" id="PF03061"/>
    </source>
</evidence>
<reference evidence="4" key="1">
    <citation type="journal article" date="2019" name="Int. J. Syst. Evol. Microbiol.">
        <title>The Global Catalogue of Microorganisms (GCM) 10K type strain sequencing project: providing services to taxonomists for standard genome sequencing and annotation.</title>
        <authorList>
            <consortium name="The Broad Institute Genomics Platform"/>
            <consortium name="The Broad Institute Genome Sequencing Center for Infectious Disease"/>
            <person name="Wu L."/>
            <person name="Ma J."/>
        </authorList>
    </citation>
    <scope>NUCLEOTIDE SEQUENCE [LARGE SCALE GENOMIC DNA]</scope>
    <source>
        <strain evidence="4">CGMCC 4.7283</strain>
    </source>
</reference>
<dbReference type="Gene3D" id="3.10.129.10">
    <property type="entry name" value="Hotdog Thioesterase"/>
    <property type="match status" value="1"/>
</dbReference>
<organism evidence="3 4">
    <name type="scientific">Seohaeicola nanhaiensis</name>
    <dbReference type="NCBI Taxonomy" id="1387282"/>
    <lineage>
        <taxon>Bacteria</taxon>
        <taxon>Pseudomonadati</taxon>
        <taxon>Pseudomonadota</taxon>
        <taxon>Alphaproteobacteria</taxon>
        <taxon>Rhodobacterales</taxon>
        <taxon>Roseobacteraceae</taxon>
        <taxon>Seohaeicola</taxon>
    </lineage>
</organism>
<dbReference type="Pfam" id="PF03061">
    <property type="entry name" value="4HBT"/>
    <property type="match status" value="1"/>
</dbReference>
<dbReference type="EMBL" id="JBHSGI010000026">
    <property type="protein sequence ID" value="MFC4670510.1"/>
    <property type="molecule type" value="Genomic_DNA"/>
</dbReference>
<dbReference type="GO" id="GO:0016787">
    <property type="term" value="F:hydrolase activity"/>
    <property type="evidence" value="ECO:0007669"/>
    <property type="project" value="UniProtKB-KW"/>
</dbReference>
<gene>
    <name evidence="3" type="ORF">ACFO5X_18250</name>
</gene>
<name>A0ABV9KK08_9RHOB</name>
<dbReference type="InterPro" id="IPR029069">
    <property type="entry name" value="HotDog_dom_sf"/>
</dbReference>
<evidence type="ECO:0000313" key="3">
    <source>
        <dbReference type="EMBL" id="MFC4670510.1"/>
    </source>
</evidence>
<dbReference type="InterPro" id="IPR003736">
    <property type="entry name" value="PAAI_dom"/>
</dbReference>
<dbReference type="PANTHER" id="PTHR43240:SF7">
    <property type="entry name" value="BLR7284 PROTEIN"/>
    <property type="match status" value="1"/>
</dbReference>
<sequence>MSGIAQKKIEQIAQMWNERGKGLITHMALEIEEVSIQGVQVRMPFNPEFCVDREQTLLHGGILTALLDSVFGLANFVAIEGVSTMATLDLRVDYLRPARSRADVIVRAHCFRKTRHIAFDSGSIWFDGHENAEIARGVASFALTRGDSSLFDALEKGDPS</sequence>
<proteinExistence type="predicted"/>
<evidence type="ECO:0000313" key="4">
    <source>
        <dbReference type="Proteomes" id="UP001595973"/>
    </source>
</evidence>
<keyword evidence="4" id="KW-1185">Reference proteome</keyword>
<accession>A0ABV9KK08</accession>
<dbReference type="Proteomes" id="UP001595973">
    <property type="component" value="Unassembled WGS sequence"/>
</dbReference>
<evidence type="ECO:0000256" key="1">
    <source>
        <dbReference type="ARBA" id="ARBA00022801"/>
    </source>
</evidence>
<feature type="domain" description="Thioesterase" evidence="2">
    <location>
        <begin position="57"/>
        <end position="119"/>
    </location>
</feature>
<dbReference type="SUPFAM" id="SSF54637">
    <property type="entry name" value="Thioesterase/thiol ester dehydrase-isomerase"/>
    <property type="match status" value="1"/>
</dbReference>
<comment type="caution">
    <text evidence="3">The sequence shown here is derived from an EMBL/GenBank/DDBJ whole genome shotgun (WGS) entry which is preliminary data.</text>
</comment>
<dbReference type="NCBIfam" id="TIGR00369">
    <property type="entry name" value="unchar_dom_1"/>
    <property type="match status" value="1"/>
</dbReference>
<dbReference type="EC" id="3.1.2.-" evidence="3"/>
<dbReference type="PANTHER" id="PTHR43240">
    <property type="entry name" value="1,4-DIHYDROXY-2-NAPHTHOYL-COA THIOESTERASE 1"/>
    <property type="match status" value="1"/>
</dbReference>
<dbReference type="CDD" id="cd03443">
    <property type="entry name" value="PaaI_thioesterase"/>
    <property type="match status" value="1"/>
</dbReference>